<name>A0A226QJR3_9BACL</name>
<evidence type="ECO:0000259" key="1">
    <source>
        <dbReference type="Pfam" id="PF13157"/>
    </source>
</evidence>
<dbReference type="InterPro" id="IPR025055">
    <property type="entry name" value="Ena_core"/>
</dbReference>
<organism evidence="2 3">
    <name type="scientific">Parageobacillus galactosidasius</name>
    <dbReference type="NCBI Taxonomy" id="883812"/>
    <lineage>
        <taxon>Bacteria</taxon>
        <taxon>Bacillati</taxon>
        <taxon>Bacillota</taxon>
        <taxon>Bacilli</taxon>
        <taxon>Bacillales</taxon>
        <taxon>Anoxybacillaceae</taxon>
        <taxon>Parageobacillus</taxon>
    </lineage>
</organism>
<dbReference type="EMBL" id="NDYL01000002">
    <property type="protein sequence ID" value="OXB91662.1"/>
    <property type="molecule type" value="Genomic_DNA"/>
</dbReference>
<dbReference type="GeneID" id="94901516"/>
<evidence type="ECO:0000313" key="3">
    <source>
        <dbReference type="Proteomes" id="UP000198394"/>
    </source>
</evidence>
<feature type="domain" description="Endospore appendages core" evidence="1">
    <location>
        <begin position="7"/>
        <end position="109"/>
    </location>
</feature>
<protein>
    <recommendedName>
        <fullName evidence="1">Endospore appendages core domain-containing protein</fullName>
    </recommendedName>
</protein>
<dbReference type="Pfam" id="PF13157">
    <property type="entry name" value="Enas"/>
    <property type="match status" value="1"/>
</dbReference>
<reference evidence="2 3" key="1">
    <citation type="submission" date="2017-04" db="EMBL/GenBank/DDBJ databases">
        <title>The genome sequence of Parageobacillus galactosidasius DSM 18751.</title>
        <authorList>
            <person name="Ramaloko W.T."/>
            <person name="Koen N."/>
            <person name="Polliack S."/>
            <person name="Aliyu H."/>
            <person name="Lebre P."/>
            <person name="Mohr T."/>
            <person name="Oswald F."/>
            <person name="Zwick M."/>
            <person name="Neumann A."/>
            <person name="Syldatk C."/>
            <person name="Cowan D."/>
            <person name="De Maayer P."/>
        </authorList>
    </citation>
    <scope>NUCLEOTIDE SEQUENCE [LARGE SCALE GENOMIC DNA]</scope>
    <source>
        <strain evidence="2 3">DSM 18751</strain>
    </source>
</reference>
<dbReference type="AlphaFoldDB" id="A0A226QJR3"/>
<proteinExistence type="predicted"/>
<evidence type="ECO:0000313" key="2">
    <source>
        <dbReference type="EMBL" id="OXB91662.1"/>
    </source>
</evidence>
<dbReference type="Proteomes" id="UP000198394">
    <property type="component" value="Unassembled WGS sequence"/>
</dbReference>
<comment type="caution">
    <text evidence="2">The sequence shown here is derived from an EMBL/GenBank/DDBJ whole genome shotgun (WGS) entry which is preliminary data.</text>
</comment>
<accession>A0A226QJR3</accession>
<dbReference type="RefSeq" id="WP_062754188.1">
    <property type="nucleotide sequence ID" value="NZ_NDYL01000002.1"/>
</dbReference>
<keyword evidence="3" id="KW-1185">Reference proteome</keyword>
<sequence>MVCSKKCCNSPRIIPNQISIQWRTLGAPIFPYSSDQVAAISGYVLNNSASKGPVTVNFLRGGIGGGMLPFTLVVQTGEYKSFVIVGVDTIQMNSDSNFASGELNITINFNPF</sequence>
<gene>
    <name evidence="2" type="ORF">B9L23_09965</name>
</gene>